<dbReference type="OrthoDB" id="3747754at2"/>
<dbReference type="Gene3D" id="3.30.505.20">
    <property type="match status" value="2"/>
</dbReference>
<feature type="region of interest" description="Disordered" evidence="1">
    <location>
        <begin position="165"/>
        <end position="187"/>
    </location>
</feature>
<proteinExistence type="predicted"/>
<sequence length="187" mass="19143">MKKKTVIIGSALAAVLVLGGTGAAVAANSSNDDDTPLAGTTLDMASKAALAETGEGRVTEAEAEHGGYEVEVTLDNGSEVDVRLDDTFTVVRVDADADKGTDDNGAVTADEHASAEAAALAAEPGTVTEVERSDDGDHAFEVKITREDGTEVEVELDAAFTVVRVDDDANSGHNGNDDSGHNGNDDK</sequence>
<feature type="domain" description="PepSY" evidence="4">
    <location>
        <begin position="11"/>
        <end position="87"/>
    </location>
</feature>
<dbReference type="Pfam" id="PF03413">
    <property type="entry name" value="PepSY"/>
    <property type="match status" value="1"/>
</dbReference>
<evidence type="ECO:0000313" key="6">
    <source>
        <dbReference type="Proteomes" id="UP000198867"/>
    </source>
</evidence>
<dbReference type="AlphaFoldDB" id="A0A1I4Z489"/>
<feature type="domain" description="PepSY" evidence="3">
    <location>
        <begin position="115"/>
        <end position="158"/>
    </location>
</feature>
<gene>
    <name evidence="5" type="ORF">SAMN05216219_0723</name>
</gene>
<keyword evidence="2" id="KW-0732">Signal</keyword>
<evidence type="ECO:0000256" key="2">
    <source>
        <dbReference type="SAM" id="SignalP"/>
    </source>
</evidence>
<evidence type="ECO:0000256" key="1">
    <source>
        <dbReference type="SAM" id="MobiDB-lite"/>
    </source>
</evidence>
<feature type="chain" id="PRO_5011544233" evidence="2">
    <location>
        <begin position="27"/>
        <end position="187"/>
    </location>
</feature>
<accession>A0A1I4Z489</accession>
<organism evidence="5 6">
    <name type="scientific">Mycetocola miduiensis</name>
    <dbReference type="NCBI Taxonomy" id="995034"/>
    <lineage>
        <taxon>Bacteria</taxon>
        <taxon>Bacillati</taxon>
        <taxon>Actinomycetota</taxon>
        <taxon>Actinomycetes</taxon>
        <taxon>Micrococcales</taxon>
        <taxon>Microbacteriaceae</taxon>
        <taxon>Mycetocola</taxon>
    </lineage>
</organism>
<dbReference type="RefSeq" id="WP_090708821.1">
    <property type="nucleotide sequence ID" value="NZ_FOVM01000001.1"/>
</dbReference>
<name>A0A1I4Z489_9MICO</name>
<dbReference type="STRING" id="995034.SAMN05216219_0723"/>
<protein>
    <submittedName>
        <fullName evidence="5">Uncharacterized membrane protein YkoI</fullName>
    </submittedName>
</protein>
<dbReference type="Proteomes" id="UP000198867">
    <property type="component" value="Unassembled WGS sequence"/>
</dbReference>
<keyword evidence="6" id="KW-1185">Reference proteome</keyword>
<evidence type="ECO:0000259" key="3">
    <source>
        <dbReference type="Pfam" id="PF03413"/>
    </source>
</evidence>
<evidence type="ECO:0000313" key="5">
    <source>
        <dbReference type="EMBL" id="SFN45018.1"/>
    </source>
</evidence>
<feature type="signal peptide" evidence="2">
    <location>
        <begin position="1"/>
        <end position="26"/>
    </location>
</feature>
<dbReference type="EMBL" id="FOVM01000001">
    <property type="protein sequence ID" value="SFN45018.1"/>
    <property type="molecule type" value="Genomic_DNA"/>
</dbReference>
<evidence type="ECO:0000259" key="4">
    <source>
        <dbReference type="Pfam" id="PF13670"/>
    </source>
</evidence>
<feature type="compositionally biased region" description="Basic and acidic residues" evidence="1">
    <location>
        <begin position="175"/>
        <end position="187"/>
    </location>
</feature>
<dbReference type="Pfam" id="PF13670">
    <property type="entry name" value="PepSY_2"/>
    <property type="match status" value="1"/>
</dbReference>
<reference evidence="6" key="1">
    <citation type="submission" date="2016-10" db="EMBL/GenBank/DDBJ databases">
        <authorList>
            <person name="Varghese N."/>
            <person name="Submissions S."/>
        </authorList>
    </citation>
    <scope>NUCLEOTIDE SEQUENCE [LARGE SCALE GENOMIC DNA]</scope>
    <source>
        <strain evidence="6">CGMCC 1.11101</strain>
    </source>
</reference>
<dbReference type="InterPro" id="IPR025711">
    <property type="entry name" value="PepSY"/>
</dbReference>